<dbReference type="GO" id="GO:0009414">
    <property type="term" value="P:response to water deprivation"/>
    <property type="evidence" value="ECO:0007669"/>
    <property type="project" value="TreeGrafter"/>
</dbReference>
<gene>
    <name evidence="6" type="ORF">M569_11393</name>
</gene>
<name>S8DU64_9LAMI</name>
<keyword evidence="4" id="KW-0041">Annexin</keyword>
<evidence type="ECO:0000256" key="1">
    <source>
        <dbReference type="ARBA" id="ARBA00022723"/>
    </source>
</evidence>
<keyword evidence="1" id="KW-0479">Metal-binding</keyword>
<dbReference type="GO" id="GO:0001786">
    <property type="term" value="F:phosphatidylserine binding"/>
    <property type="evidence" value="ECO:0007669"/>
    <property type="project" value="TreeGrafter"/>
</dbReference>
<dbReference type="GO" id="GO:0005509">
    <property type="term" value="F:calcium ion binding"/>
    <property type="evidence" value="ECO:0007669"/>
    <property type="project" value="InterPro"/>
</dbReference>
<accession>S8DU64</accession>
<dbReference type="OrthoDB" id="37886at2759"/>
<dbReference type="Pfam" id="PF00191">
    <property type="entry name" value="Annexin"/>
    <property type="match status" value="2"/>
</dbReference>
<dbReference type="InterPro" id="IPR037104">
    <property type="entry name" value="Annexin_sf"/>
</dbReference>
<dbReference type="GO" id="GO:0005886">
    <property type="term" value="C:plasma membrane"/>
    <property type="evidence" value="ECO:0007669"/>
    <property type="project" value="TreeGrafter"/>
</dbReference>
<comment type="caution">
    <text evidence="6">The sequence shown here is derived from an EMBL/GenBank/DDBJ whole genome shotgun (WGS) entry which is preliminary data.</text>
</comment>
<dbReference type="GO" id="GO:0005544">
    <property type="term" value="F:calcium-dependent phospholipid binding"/>
    <property type="evidence" value="ECO:0007669"/>
    <property type="project" value="UniProtKB-KW"/>
</dbReference>
<evidence type="ECO:0000313" key="7">
    <source>
        <dbReference type="Proteomes" id="UP000015453"/>
    </source>
</evidence>
<keyword evidence="3" id="KW-0106">Calcium</keyword>
<dbReference type="PANTHER" id="PTHR10502">
    <property type="entry name" value="ANNEXIN"/>
    <property type="match status" value="1"/>
</dbReference>
<evidence type="ECO:0000256" key="4">
    <source>
        <dbReference type="ARBA" id="ARBA00023216"/>
    </source>
</evidence>
<dbReference type="GO" id="GO:0009651">
    <property type="term" value="P:response to salt stress"/>
    <property type="evidence" value="ECO:0007669"/>
    <property type="project" value="TreeGrafter"/>
</dbReference>
<dbReference type="GO" id="GO:0009409">
    <property type="term" value="P:response to cold"/>
    <property type="evidence" value="ECO:0007669"/>
    <property type="project" value="TreeGrafter"/>
</dbReference>
<dbReference type="SUPFAM" id="SSF47874">
    <property type="entry name" value="Annexin"/>
    <property type="match status" value="1"/>
</dbReference>
<dbReference type="AlphaFoldDB" id="S8DU64"/>
<evidence type="ECO:0000256" key="5">
    <source>
        <dbReference type="ARBA" id="ARBA00023302"/>
    </source>
</evidence>
<dbReference type="Gene3D" id="1.10.220.10">
    <property type="entry name" value="Annexin"/>
    <property type="match status" value="2"/>
</dbReference>
<protein>
    <recommendedName>
        <fullName evidence="8">Annexin</fullName>
    </recommendedName>
</protein>
<evidence type="ECO:0000313" key="6">
    <source>
        <dbReference type="EMBL" id="EPS63392.1"/>
    </source>
</evidence>
<feature type="non-terminal residue" evidence="6">
    <location>
        <position position="247"/>
    </location>
</feature>
<evidence type="ECO:0000256" key="3">
    <source>
        <dbReference type="ARBA" id="ARBA00022837"/>
    </source>
</evidence>
<dbReference type="PROSITE" id="PS51897">
    <property type="entry name" value="ANNEXIN_2"/>
    <property type="match status" value="2"/>
</dbReference>
<dbReference type="SMART" id="SM00335">
    <property type="entry name" value="ANX"/>
    <property type="match status" value="2"/>
</dbReference>
<keyword evidence="5" id="KW-0111">Calcium/phospholipid-binding</keyword>
<dbReference type="GO" id="GO:0005737">
    <property type="term" value="C:cytoplasm"/>
    <property type="evidence" value="ECO:0007669"/>
    <property type="project" value="TreeGrafter"/>
</dbReference>
<proteinExistence type="predicted"/>
<keyword evidence="7" id="KW-1185">Reference proteome</keyword>
<dbReference type="FunFam" id="1.10.220.10:FF:000006">
    <property type="entry name" value="Annexin"/>
    <property type="match status" value="1"/>
</dbReference>
<evidence type="ECO:0008006" key="8">
    <source>
        <dbReference type="Google" id="ProtNLM"/>
    </source>
</evidence>
<dbReference type="PANTHER" id="PTHR10502:SF196">
    <property type="entry name" value="ANNEXIN D4"/>
    <property type="match status" value="1"/>
</dbReference>
<keyword evidence="2" id="KW-0677">Repeat</keyword>
<evidence type="ECO:0000256" key="2">
    <source>
        <dbReference type="ARBA" id="ARBA00022737"/>
    </source>
</evidence>
<organism evidence="6 7">
    <name type="scientific">Genlisea aurea</name>
    <dbReference type="NCBI Taxonomy" id="192259"/>
    <lineage>
        <taxon>Eukaryota</taxon>
        <taxon>Viridiplantae</taxon>
        <taxon>Streptophyta</taxon>
        <taxon>Embryophyta</taxon>
        <taxon>Tracheophyta</taxon>
        <taxon>Spermatophyta</taxon>
        <taxon>Magnoliopsida</taxon>
        <taxon>eudicotyledons</taxon>
        <taxon>Gunneridae</taxon>
        <taxon>Pentapetalae</taxon>
        <taxon>asterids</taxon>
        <taxon>lamiids</taxon>
        <taxon>Lamiales</taxon>
        <taxon>Lentibulariaceae</taxon>
        <taxon>Genlisea</taxon>
    </lineage>
</organism>
<dbReference type="InterPro" id="IPR018502">
    <property type="entry name" value="Annexin_repeat"/>
</dbReference>
<dbReference type="EMBL" id="AUSU01005521">
    <property type="protein sequence ID" value="EPS63392.1"/>
    <property type="molecule type" value="Genomic_DNA"/>
</dbReference>
<reference evidence="6 7" key="1">
    <citation type="journal article" date="2013" name="BMC Genomics">
        <title>The miniature genome of a carnivorous plant Genlisea aurea contains a low number of genes and short non-coding sequences.</title>
        <authorList>
            <person name="Leushkin E.V."/>
            <person name="Sutormin R.A."/>
            <person name="Nabieva E.R."/>
            <person name="Penin A.A."/>
            <person name="Kondrashov A.S."/>
            <person name="Logacheva M.D."/>
        </authorList>
    </citation>
    <scope>NUCLEOTIDE SEQUENCE [LARGE SCALE GENOMIC DNA]</scope>
</reference>
<dbReference type="Proteomes" id="UP000015453">
    <property type="component" value="Unassembled WGS sequence"/>
</dbReference>
<dbReference type="GO" id="GO:0009408">
    <property type="term" value="P:response to heat"/>
    <property type="evidence" value="ECO:0007669"/>
    <property type="project" value="TreeGrafter"/>
</dbReference>
<sequence>MASTDDLHSLTRAFSGLGVDEKALISLLGRSHSDHRRQLRKVSRDFFTEDERQFERWNERHILQLRQEFLRVKEAIVLYLMHPWERDARLIKEALHKDIQYSVLIEVAGTRSSEELLGARRAYHSLFERSIEEDVLFHIRGPYAKLFLGLLSSYRYEGPKVNEESAKSEAKSISEAVKGASPHGKVLIEAEDIVRILSTRSKPHLKVVYHHYKEITGHNLDEDLASDAHLKEAVQCLITPRTYFVEV</sequence>